<feature type="domain" description="DUF4178" evidence="2">
    <location>
        <begin position="14"/>
        <end position="168"/>
    </location>
</feature>
<organism evidence="3 4">
    <name type="scientific">Richelia sinica FACHB-800</name>
    <dbReference type="NCBI Taxonomy" id="1357546"/>
    <lineage>
        <taxon>Bacteria</taxon>
        <taxon>Bacillati</taxon>
        <taxon>Cyanobacteriota</taxon>
        <taxon>Cyanophyceae</taxon>
        <taxon>Nostocales</taxon>
        <taxon>Nostocaceae</taxon>
        <taxon>Richelia</taxon>
    </lineage>
</organism>
<dbReference type="RefSeq" id="WP_190601118.1">
    <property type="nucleotide sequence ID" value="NZ_CP021056.1"/>
</dbReference>
<gene>
    <name evidence="3" type="ORF">B6N60_00631</name>
</gene>
<dbReference type="InterPro" id="IPR025235">
    <property type="entry name" value="DUF4178"/>
</dbReference>
<dbReference type="EMBL" id="CP021056">
    <property type="protein sequence ID" value="QXE21953.1"/>
    <property type="molecule type" value="Genomic_DNA"/>
</dbReference>
<proteinExistence type="predicted"/>
<keyword evidence="1" id="KW-0472">Membrane</keyword>
<feature type="transmembrane region" description="Helical" evidence="1">
    <location>
        <begin position="194"/>
        <end position="213"/>
    </location>
</feature>
<dbReference type="AlphaFoldDB" id="A0A975T5R9"/>
<evidence type="ECO:0000313" key="3">
    <source>
        <dbReference type="EMBL" id="QXE21953.1"/>
    </source>
</evidence>
<protein>
    <recommendedName>
        <fullName evidence="2">DUF4178 domain-containing protein</fullName>
    </recommendedName>
</protein>
<keyword evidence="1" id="KW-0812">Transmembrane</keyword>
<name>A0A975T5R9_9NOST</name>
<dbReference type="KEGG" id="rsin:B6N60_00631"/>
<reference evidence="3" key="1">
    <citation type="submission" date="2017-04" db="EMBL/GenBank/DDBJ databases">
        <title>Genome deletions in a multicellular cyanobacterial endosymbiont for morphological adaptation in marine diatoms.</title>
        <authorList>
            <person name="Wang Y."/>
            <person name="Gao H."/>
            <person name="Li R."/>
            <person name="Xu X."/>
        </authorList>
    </citation>
    <scope>NUCLEOTIDE SEQUENCE</scope>
    <source>
        <strain evidence="3">FACHB 800</strain>
    </source>
</reference>
<sequence>MPTIVTQDQLQGLRPGDRIRYHSVDWDIEDYSRYQDPEGYETQEWLLKSYGGSEYYLLREFDPNQTPNTVNWYLASELPDVSLFLPNSSVNIVPQLWQDMQSRAEPYPELKLFYKSYYFDSQTQGSYQVEGERKSRLTWDYWNLDHTLNLAIEAFSDGKLNIYSTKIVKPVEFDKLQKNINKYSQTNGIDPEKIIQIVLALITMSVGILLMIFG</sequence>
<dbReference type="Pfam" id="PF13785">
    <property type="entry name" value="DUF4178"/>
    <property type="match status" value="1"/>
</dbReference>
<dbReference type="Proteomes" id="UP000683511">
    <property type="component" value="Chromosome"/>
</dbReference>
<evidence type="ECO:0000259" key="2">
    <source>
        <dbReference type="Pfam" id="PF13785"/>
    </source>
</evidence>
<evidence type="ECO:0000313" key="4">
    <source>
        <dbReference type="Proteomes" id="UP000683511"/>
    </source>
</evidence>
<evidence type="ECO:0000256" key="1">
    <source>
        <dbReference type="SAM" id="Phobius"/>
    </source>
</evidence>
<keyword evidence="4" id="KW-1185">Reference proteome</keyword>
<accession>A0A975T5R9</accession>
<keyword evidence="1" id="KW-1133">Transmembrane helix</keyword>